<evidence type="ECO:0000256" key="1">
    <source>
        <dbReference type="SAM" id="MobiDB-lite"/>
    </source>
</evidence>
<evidence type="ECO:0000313" key="3">
    <source>
        <dbReference type="EMBL" id="MBM2620734.1"/>
    </source>
</evidence>
<evidence type="ECO:0000256" key="2">
    <source>
        <dbReference type="SAM" id="SignalP"/>
    </source>
</evidence>
<evidence type="ECO:0008006" key="5">
    <source>
        <dbReference type="Google" id="ProtNLM"/>
    </source>
</evidence>
<feature type="region of interest" description="Disordered" evidence="1">
    <location>
        <begin position="54"/>
        <end position="77"/>
    </location>
</feature>
<gene>
    <name evidence="3" type="ORF">JIG36_35065</name>
</gene>
<proteinExistence type="predicted"/>
<sequence>MRKLLVPLMLLALPLAACSPSERSAAPNPSASATDQNAQLRAYAKCMRANGVDMPDPNADGVLSMPGIKADSPEMKNVEAAAEKCRDLAPAMDEPRKISAEDLAKARELSKCMRENGLPDFPDPDPETGAVSLSGTTVDMKKMEAAGDKCGGMVPMMGVG</sequence>
<accession>A0ABS2ANF1</accession>
<dbReference type="RefSeq" id="WP_203380718.1">
    <property type="nucleotide sequence ID" value="NZ_JAENHP010000016.1"/>
</dbReference>
<evidence type="ECO:0000313" key="4">
    <source>
        <dbReference type="Proteomes" id="UP000632138"/>
    </source>
</evidence>
<organism evidence="3 4">
    <name type="scientific">Paractinoplanes ovalisporus</name>
    <dbReference type="NCBI Taxonomy" id="2810368"/>
    <lineage>
        <taxon>Bacteria</taxon>
        <taxon>Bacillati</taxon>
        <taxon>Actinomycetota</taxon>
        <taxon>Actinomycetes</taxon>
        <taxon>Micromonosporales</taxon>
        <taxon>Micromonosporaceae</taxon>
        <taxon>Paractinoplanes</taxon>
    </lineage>
</organism>
<comment type="caution">
    <text evidence="3">The sequence shown here is derived from an EMBL/GenBank/DDBJ whole genome shotgun (WGS) entry which is preliminary data.</text>
</comment>
<feature type="chain" id="PRO_5045283770" description="Secreted protein" evidence="2">
    <location>
        <begin position="26"/>
        <end position="160"/>
    </location>
</feature>
<dbReference type="EMBL" id="JAENHP010000016">
    <property type="protein sequence ID" value="MBM2620734.1"/>
    <property type="molecule type" value="Genomic_DNA"/>
</dbReference>
<name>A0ABS2ANF1_9ACTN</name>
<keyword evidence="2" id="KW-0732">Signal</keyword>
<feature type="signal peptide" evidence="2">
    <location>
        <begin position="1"/>
        <end position="25"/>
    </location>
</feature>
<protein>
    <recommendedName>
        <fullName evidence="5">Secreted protein</fullName>
    </recommendedName>
</protein>
<dbReference type="Proteomes" id="UP000632138">
    <property type="component" value="Unassembled WGS sequence"/>
</dbReference>
<reference evidence="3 4" key="1">
    <citation type="submission" date="2021-01" db="EMBL/GenBank/DDBJ databases">
        <title>Actinoplanes sp. nov. LDG1-06 isolated from lichen.</title>
        <authorList>
            <person name="Saeng-In P."/>
            <person name="Phongsopitanun W."/>
            <person name="Kanchanasin P."/>
            <person name="Yuki M."/>
            <person name="Kudo T."/>
            <person name="Ohkuma M."/>
            <person name="Tanasupawat S."/>
        </authorList>
    </citation>
    <scope>NUCLEOTIDE SEQUENCE [LARGE SCALE GENOMIC DNA]</scope>
    <source>
        <strain evidence="3 4">LDG1-06</strain>
    </source>
</reference>
<keyword evidence="4" id="KW-1185">Reference proteome</keyword>